<comment type="cofactor">
    <cofactor evidence="3">
        <name>Zn(2+)</name>
        <dbReference type="ChEBI" id="CHEBI:29105"/>
    </cofactor>
    <text evidence="3">Binds 2 Zn(2+) ions per subunit. One is catalytic and the other provides a structural contribution.</text>
</comment>
<feature type="binding site" evidence="3">
    <location>
        <position position="103"/>
    </location>
    <ligand>
        <name>Zn(2+)</name>
        <dbReference type="ChEBI" id="CHEBI:29105"/>
        <label>2</label>
    </ligand>
</feature>
<evidence type="ECO:0000256" key="1">
    <source>
        <dbReference type="PIRSR" id="PIRSR001359-1"/>
    </source>
</evidence>
<dbReference type="InterPro" id="IPR050246">
    <property type="entry name" value="Class_II_FBP_aldolase"/>
</dbReference>
<feature type="binding site" evidence="2">
    <location>
        <begin position="207"/>
        <end position="209"/>
    </location>
    <ligand>
        <name>dihydroxyacetone phosphate</name>
        <dbReference type="ChEBI" id="CHEBI:57642"/>
    </ligand>
</feature>
<dbReference type="Pfam" id="PF01116">
    <property type="entry name" value="F_bP_aldolase"/>
    <property type="match status" value="1"/>
</dbReference>
<dbReference type="GO" id="GO:0008270">
    <property type="term" value="F:zinc ion binding"/>
    <property type="evidence" value="ECO:0007669"/>
    <property type="project" value="InterPro"/>
</dbReference>
<evidence type="ECO:0000256" key="2">
    <source>
        <dbReference type="PIRSR" id="PIRSR001359-2"/>
    </source>
</evidence>
<dbReference type="GO" id="GO:0005975">
    <property type="term" value="P:carbohydrate metabolic process"/>
    <property type="evidence" value="ECO:0007669"/>
    <property type="project" value="InterPro"/>
</dbReference>
<organism evidence="4 5">
    <name type="scientific">Parabacteroides distasonis</name>
    <dbReference type="NCBI Taxonomy" id="823"/>
    <lineage>
        <taxon>Bacteria</taxon>
        <taxon>Pseudomonadati</taxon>
        <taxon>Bacteroidota</taxon>
        <taxon>Bacteroidia</taxon>
        <taxon>Bacteroidales</taxon>
        <taxon>Tannerellaceae</taxon>
        <taxon>Parabacteroides</taxon>
    </lineage>
</organism>
<name>A0A5C6KM01_PARDI</name>
<dbReference type="Gene3D" id="3.20.20.70">
    <property type="entry name" value="Aldolase class I"/>
    <property type="match status" value="1"/>
</dbReference>
<dbReference type="PIRSF" id="PIRSF001359">
    <property type="entry name" value="F_bP_aldolase_II"/>
    <property type="match status" value="1"/>
</dbReference>
<feature type="binding site" evidence="2">
    <location>
        <position position="179"/>
    </location>
    <ligand>
        <name>dihydroxyacetone phosphate</name>
        <dbReference type="ChEBI" id="CHEBI:57642"/>
    </ligand>
</feature>
<feature type="binding site" evidence="3">
    <location>
        <position position="133"/>
    </location>
    <ligand>
        <name>Zn(2+)</name>
        <dbReference type="ChEBI" id="CHEBI:29105"/>
        <label>2</label>
    </ligand>
</feature>
<evidence type="ECO:0000256" key="3">
    <source>
        <dbReference type="PIRSR" id="PIRSR001359-3"/>
    </source>
</evidence>
<evidence type="ECO:0000313" key="5">
    <source>
        <dbReference type="Proteomes" id="UP000315827"/>
    </source>
</evidence>
<dbReference type="CDD" id="cd00947">
    <property type="entry name" value="TBP_aldolase_IIB"/>
    <property type="match status" value="1"/>
</dbReference>
<dbReference type="InterPro" id="IPR000771">
    <property type="entry name" value="FBA_II"/>
</dbReference>
<comment type="caution">
    <text evidence="4">The sequence shown here is derived from an EMBL/GenBank/DDBJ whole genome shotgun (WGS) entry which is preliminary data.</text>
</comment>
<keyword evidence="3" id="KW-0479">Metal-binding</keyword>
<dbReference type="PANTHER" id="PTHR30304">
    <property type="entry name" value="D-TAGATOSE-1,6-BISPHOSPHATE ALDOLASE"/>
    <property type="match status" value="1"/>
</dbReference>
<dbReference type="InterPro" id="IPR013785">
    <property type="entry name" value="Aldolase_TIM"/>
</dbReference>
<dbReference type="NCBIfam" id="TIGR00167">
    <property type="entry name" value="cbbA"/>
    <property type="match status" value="1"/>
</dbReference>
<gene>
    <name evidence="4" type="ORF">FSA05_06425</name>
</gene>
<reference evidence="4 5" key="1">
    <citation type="submission" date="2019-07" db="EMBL/GenBank/DDBJ databases">
        <title>Genome sequencing of Parabacteroides distasonis iSURF_7.</title>
        <authorList>
            <person name="Degefu H.N."/>
            <person name="Ruoff K.L."/>
            <person name="Price C.E."/>
            <person name="Valls R.A."/>
            <person name="O'Toole G.A."/>
        </authorList>
    </citation>
    <scope>NUCLEOTIDE SEQUENCE [LARGE SCALE GENOMIC DNA]</scope>
    <source>
        <strain evidence="4 5">CFPLTA003_1B</strain>
    </source>
</reference>
<accession>A0A5C6KM01</accession>
<evidence type="ECO:0000313" key="4">
    <source>
        <dbReference type="EMBL" id="TWV62671.1"/>
    </source>
</evidence>
<keyword evidence="3" id="KW-0862">Zinc</keyword>
<dbReference type="AlphaFoldDB" id="A0A5C6KM01"/>
<feature type="active site" description="Proton donor" evidence="1">
    <location>
        <position position="81"/>
    </location>
</feature>
<feature type="binding site" evidence="2">
    <location>
        <begin position="228"/>
        <end position="231"/>
    </location>
    <ligand>
        <name>dihydroxyacetone phosphate</name>
        <dbReference type="ChEBI" id="CHEBI:57642"/>
    </ligand>
</feature>
<sequence>MLVSLREIVADAYQNGYAVGAFNCLSLENVEGAIMAAEELNSPIILQLAEVQFPCAPLEKMIPMFVDAARSSFVPVAVHLDHGLSFNTCAQAIRLGVTSVMIDGSTLPLEENIRVTREVVQMAKAFGVAVESELGKVGDTDTVEWDNNVNTFTDVDESIRFVQETGIDALAISIGNLHGKYTATPNLNIQRLKEIKDRNPIPLVLHGGSGTSEADFKDCVHNGISKVNVATAIQLRIMDELRECMKNETDLGYIGLKEKIKCASKNAVADHIKLFESNNKVKQ</sequence>
<feature type="binding site" evidence="3">
    <location>
        <position position="206"/>
    </location>
    <ligand>
        <name>Zn(2+)</name>
        <dbReference type="ChEBI" id="CHEBI:29105"/>
        <label>1</label>
        <note>catalytic</note>
    </ligand>
</feature>
<feature type="binding site" evidence="3">
    <location>
        <position position="178"/>
    </location>
    <ligand>
        <name>Zn(2+)</name>
        <dbReference type="ChEBI" id="CHEBI:29105"/>
        <label>1</label>
        <note>catalytic</note>
    </ligand>
</feature>
<dbReference type="EMBL" id="VOHW01000003">
    <property type="protein sequence ID" value="TWV62671.1"/>
    <property type="molecule type" value="Genomic_DNA"/>
</dbReference>
<protein>
    <submittedName>
        <fullName evidence="4">Class II fructose-bisphosphate aldolase</fullName>
    </submittedName>
</protein>
<proteinExistence type="predicted"/>
<dbReference type="Proteomes" id="UP000315827">
    <property type="component" value="Unassembled WGS sequence"/>
</dbReference>
<dbReference type="GO" id="GO:0016832">
    <property type="term" value="F:aldehyde-lyase activity"/>
    <property type="evidence" value="ECO:0007669"/>
    <property type="project" value="InterPro"/>
</dbReference>
<dbReference type="PANTHER" id="PTHR30304:SF0">
    <property type="entry name" value="D-TAGATOSE-1,6-BISPHOSPHATE ALDOLASE SUBUNIT GATY-RELATED"/>
    <property type="match status" value="1"/>
</dbReference>
<feature type="binding site" evidence="3">
    <location>
        <position position="82"/>
    </location>
    <ligand>
        <name>Zn(2+)</name>
        <dbReference type="ChEBI" id="CHEBI:29105"/>
        <label>1</label>
        <note>catalytic</note>
    </ligand>
</feature>
<dbReference type="SUPFAM" id="SSF51569">
    <property type="entry name" value="Aldolase"/>
    <property type="match status" value="1"/>
</dbReference>
<dbReference type="RefSeq" id="WP_122378919.1">
    <property type="nucleotide sequence ID" value="NZ_CP157380.1"/>
</dbReference>